<name>A0A645JB26_9ZZZZ</name>
<evidence type="ECO:0000313" key="1">
    <source>
        <dbReference type="EMBL" id="MPN60821.1"/>
    </source>
</evidence>
<gene>
    <name evidence="1" type="ORF">SDC9_208553</name>
</gene>
<comment type="caution">
    <text evidence="1">The sequence shown here is derived from an EMBL/GenBank/DDBJ whole genome shotgun (WGS) entry which is preliminary data.</text>
</comment>
<protein>
    <submittedName>
        <fullName evidence="1">Uncharacterized protein</fullName>
    </submittedName>
</protein>
<dbReference type="EMBL" id="VSSQ01136567">
    <property type="protein sequence ID" value="MPN60821.1"/>
    <property type="molecule type" value="Genomic_DNA"/>
</dbReference>
<sequence length="67" mass="7188">MTGPGANWEVPVHVISANARLSRTLRERGFIRGVYPAETALGPMHALTAILLEAFSKLDGVEVAVDD</sequence>
<accession>A0A645JB26</accession>
<organism evidence="1">
    <name type="scientific">bioreactor metagenome</name>
    <dbReference type="NCBI Taxonomy" id="1076179"/>
    <lineage>
        <taxon>unclassified sequences</taxon>
        <taxon>metagenomes</taxon>
        <taxon>ecological metagenomes</taxon>
    </lineage>
</organism>
<reference evidence="1" key="1">
    <citation type="submission" date="2019-08" db="EMBL/GenBank/DDBJ databases">
        <authorList>
            <person name="Kucharzyk K."/>
            <person name="Murdoch R.W."/>
            <person name="Higgins S."/>
            <person name="Loffler F."/>
        </authorList>
    </citation>
    <scope>NUCLEOTIDE SEQUENCE</scope>
</reference>
<proteinExistence type="predicted"/>
<dbReference type="AlphaFoldDB" id="A0A645JB26"/>